<dbReference type="RefSeq" id="WP_310281708.1">
    <property type="nucleotide sequence ID" value="NZ_JAVDWR010000026.1"/>
</dbReference>
<comment type="caution">
    <text evidence="1">The sequence shown here is derived from an EMBL/GenBank/DDBJ whole genome shotgun (WGS) entry which is preliminary data.</text>
</comment>
<reference evidence="1 2" key="1">
    <citation type="submission" date="2023-07" db="EMBL/GenBank/DDBJ databases">
        <title>Sorghum-associated microbial communities from plants grown in Nebraska, USA.</title>
        <authorList>
            <person name="Schachtman D."/>
        </authorList>
    </citation>
    <scope>NUCLEOTIDE SEQUENCE [LARGE SCALE GENOMIC DNA]</scope>
    <source>
        <strain evidence="1 2">4138</strain>
    </source>
</reference>
<sequence length="42" mass="4582">MDLKSGYPYWAIKNGLMHVFPQLDADLSCDVVGGGRLLQVAC</sequence>
<evidence type="ECO:0000313" key="1">
    <source>
        <dbReference type="EMBL" id="MDR7122985.1"/>
    </source>
</evidence>
<proteinExistence type="predicted"/>
<name>A0ABU1W541_9GAMM</name>
<gene>
    <name evidence="1" type="ORF">J2W69_003968</name>
</gene>
<evidence type="ECO:0000313" key="2">
    <source>
        <dbReference type="Proteomes" id="UP001257909"/>
    </source>
</evidence>
<organism evidence="1 2">
    <name type="scientific">Rheinheimera soli</name>
    <dbReference type="NCBI Taxonomy" id="443616"/>
    <lineage>
        <taxon>Bacteria</taxon>
        <taxon>Pseudomonadati</taxon>
        <taxon>Pseudomonadota</taxon>
        <taxon>Gammaproteobacteria</taxon>
        <taxon>Chromatiales</taxon>
        <taxon>Chromatiaceae</taxon>
        <taxon>Rheinheimera</taxon>
    </lineage>
</organism>
<keyword evidence="2" id="KW-1185">Reference proteome</keyword>
<dbReference type="Proteomes" id="UP001257909">
    <property type="component" value="Unassembled WGS sequence"/>
</dbReference>
<protein>
    <submittedName>
        <fullName evidence="1">Uncharacterized protein</fullName>
    </submittedName>
</protein>
<dbReference type="EMBL" id="JAVDWR010000026">
    <property type="protein sequence ID" value="MDR7122985.1"/>
    <property type="molecule type" value="Genomic_DNA"/>
</dbReference>
<accession>A0ABU1W541</accession>